<dbReference type="PANTHER" id="PTHR37017:SF11">
    <property type="entry name" value="ESTERASE_LIPASE_THIOESTERASE DOMAIN-CONTAINING PROTEIN"/>
    <property type="match status" value="1"/>
</dbReference>
<dbReference type="SUPFAM" id="SSF53474">
    <property type="entry name" value="alpha/beta-Hydrolases"/>
    <property type="match status" value="1"/>
</dbReference>
<name>A0A1H1P4W7_9PSED</name>
<feature type="signal peptide" evidence="1">
    <location>
        <begin position="1"/>
        <end position="33"/>
    </location>
</feature>
<keyword evidence="1" id="KW-0732">Signal</keyword>
<dbReference type="Pfam" id="PF12697">
    <property type="entry name" value="Abhydrolase_6"/>
    <property type="match status" value="1"/>
</dbReference>
<evidence type="ECO:0000256" key="1">
    <source>
        <dbReference type="SAM" id="SignalP"/>
    </source>
</evidence>
<dbReference type="RefSeq" id="WP_090202072.1">
    <property type="nucleotide sequence ID" value="NZ_CP087202.1"/>
</dbReference>
<dbReference type="EMBL" id="LT629777">
    <property type="protein sequence ID" value="SDS06080.1"/>
    <property type="molecule type" value="Genomic_DNA"/>
</dbReference>
<dbReference type="Proteomes" id="UP000199524">
    <property type="component" value="Chromosome I"/>
</dbReference>
<dbReference type="InterPro" id="IPR000073">
    <property type="entry name" value="AB_hydrolase_1"/>
</dbReference>
<sequence>MKTSRLSAVSKLFAAVAIAAGALSLGWSGSAAAATEPARKATVVLVHGAFAESASWNGVIARLQAKGYPVIAVANPLHSVKGDSDYVADIVEHTQGPVILVGHSYGGAVISNAVHGQSNVKALVYVAAFAPEKGETAIELSGRFPGGSLGPTLAPPVKLKDGSVDLYIQQDKFPAQFAADVPAKEAALMAATQRPIAEAALKEASGEPAWKTLPSWFIYGSADKNIPEAALKFMADRAGSRETVDIKGASHVVMVSHPDKVAALIEDAAKATAQ</sequence>
<protein>
    <submittedName>
        <fullName evidence="3">Pimeloyl-ACP methyl ester carboxylesterase</fullName>
    </submittedName>
</protein>
<gene>
    <name evidence="3" type="ORF">SAMN05216598_0394</name>
</gene>
<dbReference type="GeneID" id="300205445"/>
<proteinExistence type="predicted"/>
<evidence type="ECO:0000313" key="4">
    <source>
        <dbReference type="Proteomes" id="UP000199524"/>
    </source>
</evidence>
<dbReference type="InterPro" id="IPR052897">
    <property type="entry name" value="Sec-Metab_Biosynth_Hydrolase"/>
</dbReference>
<dbReference type="AlphaFoldDB" id="A0A1H1P4W7"/>
<feature type="domain" description="AB hydrolase-1" evidence="2">
    <location>
        <begin position="43"/>
        <end position="263"/>
    </location>
</feature>
<reference evidence="4" key="1">
    <citation type="submission" date="2016-10" db="EMBL/GenBank/DDBJ databases">
        <authorList>
            <person name="Varghese N."/>
            <person name="Submissions S."/>
        </authorList>
    </citation>
    <scope>NUCLEOTIDE SEQUENCE [LARGE SCALE GENOMIC DNA]</scope>
    <source>
        <strain evidence="4">ATCC 23835</strain>
    </source>
</reference>
<dbReference type="PANTHER" id="PTHR37017">
    <property type="entry name" value="AB HYDROLASE-1 DOMAIN-CONTAINING PROTEIN-RELATED"/>
    <property type="match status" value="1"/>
</dbReference>
<accession>A0A1H1P4W7</accession>
<evidence type="ECO:0000259" key="2">
    <source>
        <dbReference type="Pfam" id="PF12697"/>
    </source>
</evidence>
<feature type="chain" id="PRO_5009256172" evidence="1">
    <location>
        <begin position="34"/>
        <end position="274"/>
    </location>
</feature>
<evidence type="ECO:0000313" key="3">
    <source>
        <dbReference type="EMBL" id="SDS06080.1"/>
    </source>
</evidence>
<organism evidence="3 4">
    <name type="scientific">Pseudomonas asplenii</name>
    <dbReference type="NCBI Taxonomy" id="53407"/>
    <lineage>
        <taxon>Bacteria</taxon>
        <taxon>Pseudomonadati</taxon>
        <taxon>Pseudomonadota</taxon>
        <taxon>Gammaproteobacteria</taxon>
        <taxon>Pseudomonadales</taxon>
        <taxon>Pseudomonadaceae</taxon>
        <taxon>Pseudomonas</taxon>
    </lineage>
</organism>
<dbReference type="InterPro" id="IPR029058">
    <property type="entry name" value="AB_hydrolase_fold"/>
</dbReference>
<dbReference type="Gene3D" id="3.40.50.1820">
    <property type="entry name" value="alpha/beta hydrolase"/>
    <property type="match status" value="1"/>
</dbReference>
<keyword evidence="4" id="KW-1185">Reference proteome</keyword>